<dbReference type="EMBL" id="SRYG01000010">
    <property type="protein sequence ID" value="TGY66005.1"/>
    <property type="molecule type" value="Genomic_DNA"/>
</dbReference>
<evidence type="ECO:0000313" key="2">
    <source>
        <dbReference type="Proteomes" id="UP000308836"/>
    </source>
</evidence>
<dbReference type="Proteomes" id="UP000308836">
    <property type="component" value="Unassembled WGS sequence"/>
</dbReference>
<organism evidence="1 2">
    <name type="scientific">Dubosiella muris</name>
    <dbReference type="NCBI Taxonomy" id="3038133"/>
    <lineage>
        <taxon>Bacteria</taxon>
        <taxon>Bacillati</taxon>
        <taxon>Bacillota</taxon>
        <taxon>Erysipelotrichia</taxon>
        <taxon>Erysipelotrichales</taxon>
        <taxon>Erysipelotrichaceae</taxon>
        <taxon>Dubosiella</taxon>
    </lineage>
</organism>
<keyword evidence="2" id="KW-1185">Reference proteome</keyword>
<sequence length="350" mass="40560">MRTIQVGMIGNGKSANRYHAPFLLDLPEKFKIKTIYSRNHARDSWAEIEGVCYTNQMEHVLLDPEIELVVIATRHDTHYEFAKQSLLAGKHTLVEKPFTMTSAQAIELFALARERDVMLQGYQNRRFDSDYLTMKAVIESQKLGTLLEVELYYDYYRPDVPQAVESYSRMSSFVYGHACHTLDQMLALFGNPQRVVGDVRSLLGAGRMNDYFDFDLFYEEPLKVSVKSSYFRAKARPKFIAYGTKGMFIKETEDRQEEDLKRFYFPQGHPDFGKDRPFEFGTLIYYDEQGAYHEEKVPTVESRYSSFYEAVYDTIVEGKKQLVTPEQTIALMRLLENACAGLENKSEDLK</sequence>
<name>A0AC61R794_9FIRM</name>
<accession>A0AC61R794</accession>
<reference evidence="1" key="1">
    <citation type="submission" date="2019-04" db="EMBL/GenBank/DDBJ databases">
        <title>Microbes associate with the intestines of laboratory mice.</title>
        <authorList>
            <person name="Navarre W."/>
            <person name="Wong E."/>
            <person name="Huang K."/>
            <person name="Tropini C."/>
            <person name="Ng K."/>
            <person name="Yu B."/>
        </authorList>
    </citation>
    <scope>NUCLEOTIDE SEQUENCE</scope>
    <source>
        <strain evidence="1">NM09_H32</strain>
    </source>
</reference>
<proteinExistence type="predicted"/>
<gene>
    <name evidence="1" type="ORF">E5336_05825</name>
</gene>
<evidence type="ECO:0000313" key="1">
    <source>
        <dbReference type="EMBL" id="TGY66005.1"/>
    </source>
</evidence>
<protein>
    <submittedName>
        <fullName evidence="1">NAD(P)-dependent oxidoreductase</fullName>
    </submittedName>
</protein>
<comment type="caution">
    <text evidence="1">The sequence shown here is derived from an EMBL/GenBank/DDBJ whole genome shotgun (WGS) entry which is preliminary data.</text>
</comment>